<keyword evidence="1" id="KW-0812">Transmembrane</keyword>
<organism evidence="2 3">
    <name type="scientific">Chenopodium quinoa</name>
    <name type="common">Quinoa</name>
    <dbReference type="NCBI Taxonomy" id="63459"/>
    <lineage>
        <taxon>Eukaryota</taxon>
        <taxon>Viridiplantae</taxon>
        <taxon>Streptophyta</taxon>
        <taxon>Embryophyta</taxon>
        <taxon>Tracheophyta</taxon>
        <taxon>Spermatophyta</taxon>
        <taxon>Magnoliopsida</taxon>
        <taxon>eudicotyledons</taxon>
        <taxon>Gunneridae</taxon>
        <taxon>Pentapetalae</taxon>
        <taxon>Caryophyllales</taxon>
        <taxon>Chenopodiaceae</taxon>
        <taxon>Chenopodioideae</taxon>
        <taxon>Atripliceae</taxon>
        <taxon>Chenopodium</taxon>
    </lineage>
</organism>
<reference evidence="2" key="1">
    <citation type="journal article" date="2017" name="Nature">
        <title>The genome of Chenopodium quinoa.</title>
        <authorList>
            <person name="Jarvis D.E."/>
            <person name="Ho Y.S."/>
            <person name="Lightfoot D.J."/>
            <person name="Schmoeckel S.M."/>
            <person name="Li B."/>
            <person name="Borm T.J.A."/>
            <person name="Ohyanagi H."/>
            <person name="Mineta K."/>
            <person name="Michell C.T."/>
            <person name="Saber N."/>
            <person name="Kharbatia N.M."/>
            <person name="Rupper R.R."/>
            <person name="Sharp A.R."/>
            <person name="Dally N."/>
            <person name="Boughton B.A."/>
            <person name="Woo Y.H."/>
            <person name="Gao G."/>
            <person name="Schijlen E.G.W.M."/>
            <person name="Guo X."/>
            <person name="Momin A.A."/>
            <person name="Negrao S."/>
            <person name="Al-Babili S."/>
            <person name="Gehring C."/>
            <person name="Roessner U."/>
            <person name="Jung C."/>
            <person name="Murphy K."/>
            <person name="Arold S.T."/>
            <person name="Gojobori T."/>
            <person name="van der Linden C.G."/>
            <person name="van Loo E.N."/>
            <person name="Jellen E.N."/>
            <person name="Maughan P.J."/>
            <person name="Tester M."/>
        </authorList>
    </citation>
    <scope>NUCLEOTIDE SEQUENCE [LARGE SCALE GENOMIC DNA]</scope>
    <source>
        <strain evidence="2">cv. PI 614886</strain>
    </source>
</reference>
<dbReference type="EnsemblPlants" id="AUR62028600-RA">
    <property type="protein sequence ID" value="AUR62028600-RA:cds"/>
    <property type="gene ID" value="AUR62028600"/>
</dbReference>
<feature type="transmembrane region" description="Helical" evidence="1">
    <location>
        <begin position="57"/>
        <end position="75"/>
    </location>
</feature>
<accession>A0A803MFK6</accession>
<keyword evidence="1" id="KW-1133">Transmembrane helix</keyword>
<dbReference type="Gramene" id="AUR62028600-RA">
    <property type="protein sequence ID" value="AUR62028600-RA:cds"/>
    <property type="gene ID" value="AUR62028600"/>
</dbReference>
<evidence type="ECO:0000313" key="2">
    <source>
        <dbReference type="EnsemblPlants" id="AUR62028600-RA:cds"/>
    </source>
</evidence>
<reference evidence="2" key="2">
    <citation type="submission" date="2021-03" db="UniProtKB">
        <authorList>
            <consortium name="EnsemblPlants"/>
        </authorList>
    </citation>
    <scope>IDENTIFICATION</scope>
</reference>
<sequence>MSFLTGDASFLSSSGSWQSEALLKLNGSVSEVFGVLLLTGASALLVCFYVDHFVEPPVVLLLFWQFVLCTGVSLLN</sequence>
<dbReference type="Proteomes" id="UP000596660">
    <property type="component" value="Unplaced"/>
</dbReference>
<keyword evidence="3" id="KW-1185">Reference proteome</keyword>
<dbReference type="AlphaFoldDB" id="A0A803MFK6"/>
<protein>
    <submittedName>
        <fullName evidence="2">Uncharacterized protein</fullName>
    </submittedName>
</protein>
<evidence type="ECO:0000313" key="3">
    <source>
        <dbReference type="Proteomes" id="UP000596660"/>
    </source>
</evidence>
<proteinExistence type="predicted"/>
<evidence type="ECO:0000256" key="1">
    <source>
        <dbReference type="SAM" id="Phobius"/>
    </source>
</evidence>
<keyword evidence="1" id="KW-0472">Membrane</keyword>
<name>A0A803MFK6_CHEQI</name>
<feature type="transmembrane region" description="Helical" evidence="1">
    <location>
        <begin position="32"/>
        <end position="50"/>
    </location>
</feature>